<dbReference type="AlphaFoldDB" id="A0AAE1CLB3"/>
<gene>
    <name evidence="1" type="ORF">RRG08_048023</name>
</gene>
<comment type="caution">
    <text evidence="1">The sequence shown here is derived from an EMBL/GenBank/DDBJ whole genome shotgun (WGS) entry which is preliminary data.</text>
</comment>
<dbReference type="EMBL" id="JAWDGP010007745">
    <property type="protein sequence ID" value="KAK3706455.1"/>
    <property type="molecule type" value="Genomic_DNA"/>
</dbReference>
<keyword evidence="2" id="KW-1185">Reference proteome</keyword>
<sequence length="258" mass="29965">MLSLLEEEGEQRGSVCIALRGQGFQACGVLLRSVSALACRSASSGDVFTTRHGRKLSVRQRQAEVLGRPGDMWRQVGWNARNQAVEVCRRLDVIGLFMGTRSSRLQRMTVCNFWERGHIRLCWEIVYNFWDRGDDCLCRMTEYFLDRVQICLQRMMELYIRIITHHPMLYKFRFTKPDYSPVLPVHDLHPLQDSKHNWQFPSMVNQLRVVKALRTFHCQPGISSSQVTDIGLMAVIRQTGLPAVWTSRVIQPERWTPQ</sequence>
<dbReference type="Proteomes" id="UP001283361">
    <property type="component" value="Unassembled WGS sequence"/>
</dbReference>
<protein>
    <submittedName>
        <fullName evidence="1">Uncharacterized protein</fullName>
    </submittedName>
</protein>
<reference evidence="1" key="1">
    <citation type="journal article" date="2023" name="G3 (Bethesda)">
        <title>A reference genome for the long-term kleptoplast-retaining sea slug Elysia crispata morphotype clarki.</title>
        <authorList>
            <person name="Eastman K.E."/>
            <person name="Pendleton A.L."/>
            <person name="Shaikh M.A."/>
            <person name="Suttiyut T."/>
            <person name="Ogas R."/>
            <person name="Tomko P."/>
            <person name="Gavelis G."/>
            <person name="Widhalm J.R."/>
            <person name="Wisecaver J.H."/>
        </authorList>
    </citation>
    <scope>NUCLEOTIDE SEQUENCE</scope>
    <source>
        <strain evidence="1">ECLA1</strain>
    </source>
</reference>
<name>A0AAE1CLB3_9GAST</name>
<evidence type="ECO:0000313" key="2">
    <source>
        <dbReference type="Proteomes" id="UP001283361"/>
    </source>
</evidence>
<organism evidence="1 2">
    <name type="scientific">Elysia crispata</name>
    <name type="common">lettuce slug</name>
    <dbReference type="NCBI Taxonomy" id="231223"/>
    <lineage>
        <taxon>Eukaryota</taxon>
        <taxon>Metazoa</taxon>
        <taxon>Spiralia</taxon>
        <taxon>Lophotrochozoa</taxon>
        <taxon>Mollusca</taxon>
        <taxon>Gastropoda</taxon>
        <taxon>Heterobranchia</taxon>
        <taxon>Euthyneura</taxon>
        <taxon>Panpulmonata</taxon>
        <taxon>Sacoglossa</taxon>
        <taxon>Placobranchoidea</taxon>
        <taxon>Plakobranchidae</taxon>
        <taxon>Elysia</taxon>
    </lineage>
</organism>
<proteinExistence type="predicted"/>
<evidence type="ECO:0000313" key="1">
    <source>
        <dbReference type="EMBL" id="KAK3706455.1"/>
    </source>
</evidence>
<accession>A0AAE1CLB3</accession>